<dbReference type="Proteomes" id="UP001210211">
    <property type="component" value="Unassembled WGS sequence"/>
</dbReference>
<evidence type="ECO:0000313" key="1">
    <source>
        <dbReference type="EMBL" id="KAJ3704692.1"/>
    </source>
</evidence>
<keyword evidence="2" id="KW-1185">Reference proteome</keyword>
<reference evidence="1 2" key="1">
    <citation type="journal article" date="2022" name="Cell">
        <title>Repeat-based holocentromeres influence genome architecture and karyotype evolution.</title>
        <authorList>
            <person name="Hofstatter P.G."/>
            <person name="Thangavel G."/>
            <person name="Lux T."/>
            <person name="Neumann P."/>
            <person name="Vondrak T."/>
            <person name="Novak P."/>
            <person name="Zhang M."/>
            <person name="Costa L."/>
            <person name="Castellani M."/>
            <person name="Scott A."/>
            <person name="Toegelov H."/>
            <person name="Fuchs J."/>
            <person name="Mata-Sucre Y."/>
            <person name="Dias Y."/>
            <person name="Vanzela A.L.L."/>
            <person name="Huettel B."/>
            <person name="Almeida C.C.S."/>
            <person name="Simkova H."/>
            <person name="Souza G."/>
            <person name="Pedrosa-Harand A."/>
            <person name="Macas J."/>
            <person name="Mayer K.F.X."/>
            <person name="Houben A."/>
            <person name="Marques A."/>
        </authorList>
    </citation>
    <scope>NUCLEOTIDE SEQUENCE [LARGE SCALE GENOMIC DNA]</scope>
    <source>
        <strain evidence="1">RhyTen1mFocal</strain>
    </source>
</reference>
<sequence length="190" mass="22255">MIPTCFTELNSGGLTPDWDPNSRLNPRNVVEIGARSIRITHYNDGRRWRLVPTTDQWFPEAAHLVGDYWLEIQAAINLNRFSANTTYAAYLIFRTRNNYNTEVSFDEFDKQVFIKQSQEILSDDPTELFREREGEQSEPEEGNQWRELKLGQFHCNNPDQNQEVVVYVKETDDYKEKRGLLIAAIQLRPI</sequence>
<dbReference type="Pfam" id="PF14299">
    <property type="entry name" value="PP2"/>
    <property type="match status" value="1"/>
</dbReference>
<evidence type="ECO:0000313" key="2">
    <source>
        <dbReference type="Proteomes" id="UP001210211"/>
    </source>
</evidence>
<comment type="caution">
    <text evidence="1">The sequence shown here is derived from an EMBL/GenBank/DDBJ whole genome shotgun (WGS) entry which is preliminary data.</text>
</comment>
<proteinExistence type="predicted"/>
<gene>
    <name evidence="1" type="ORF">LUZ61_008397</name>
</gene>
<name>A0AAD5ZVH1_9POAL</name>
<dbReference type="EMBL" id="JAMRDG010000001">
    <property type="protein sequence ID" value="KAJ3704692.1"/>
    <property type="molecule type" value="Genomic_DNA"/>
</dbReference>
<dbReference type="PANTHER" id="PTHR32278:SF111">
    <property type="entry name" value="F-BOX PROTEIN PP2-B12-RELATED"/>
    <property type="match status" value="1"/>
</dbReference>
<organism evidence="1 2">
    <name type="scientific">Rhynchospora tenuis</name>
    <dbReference type="NCBI Taxonomy" id="198213"/>
    <lineage>
        <taxon>Eukaryota</taxon>
        <taxon>Viridiplantae</taxon>
        <taxon>Streptophyta</taxon>
        <taxon>Embryophyta</taxon>
        <taxon>Tracheophyta</taxon>
        <taxon>Spermatophyta</taxon>
        <taxon>Magnoliopsida</taxon>
        <taxon>Liliopsida</taxon>
        <taxon>Poales</taxon>
        <taxon>Cyperaceae</taxon>
        <taxon>Cyperoideae</taxon>
        <taxon>Rhynchosporeae</taxon>
        <taxon>Rhynchospora</taxon>
    </lineage>
</organism>
<dbReference type="PANTHER" id="PTHR32278">
    <property type="entry name" value="F-BOX DOMAIN-CONTAINING PROTEIN"/>
    <property type="match status" value="1"/>
</dbReference>
<accession>A0AAD5ZVH1</accession>
<dbReference type="AlphaFoldDB" id="A0AAD5ZVH1"/>
<protein>
    <submittedName>
        <fullName evidence="1">Uncharacterized protein</fullName>
    </submittedName>
</protein>
<dbReference type="InterPro" id="IPR025886">
    <property type="entry name" value="PP2-like"/>
</dbReference>